<dbReference type="PRINTS" id="PR00081">
    <property type="entry name" value="GDHRDH"/>
</dbReference>
<evidence type="ECO:0000313" key="4">
    <source>
        <dbReference type="EMBL" id="SDI89128.1"/>
    </source>
</evidence>
<dbReference type="Gene3D" id="3.40.50.720">
    <property type="entry name" value="NAD(P)-binding Rossmann-like Domain"/>
    <property type="match status" value="1"/>
</dbReference>
<evidence type="ECO:0000313" key="5">
    <source>
        <dbReference type="Proteomes" id="UP000199093"/>
    </source>
</evidence>
<dbReference type="Pfam" id="PF00106">
    <property type="entry name" value="adh_short"/>
    <property type="match status" value="1"/>
</dbReference>
<evidence type="ECO:0000256" key="2">
    <source>
        <dbReference type="RuleBase" id="RU000363"/>
    </source>
</evidence>
<dbReference type="STRING" id="555512.SAMN04487993_10126"/>
<sequence>MSEMKPLDGKVMLVTGAGGGIGRAIAMEAAKAGAAVVVNDIGASLDGQRSSSAAAQDTVAEITRAGGRAVANGDDVTDPAGAQAMVRQATDAFGRLDVVVNNAGILRDSFFHKMTYENFDAVVKVHLYGTFNVSRAAADVMRDQGSGSLIHMTSTSGLIGNLAQANYSAAKLGITALSKSLALDLQRWNIRSNCIAPFAWSRMTSSIKVDSPEQEERVNRMKEMSPEKIAPVALYLASDAGADTTGQVFAVRNNEIFLISQPRPVRSVQRSEGWSLDSVASHAIPALRASYVPLDVSADVFCWDPV</sequence>
<dbReference type="SUPFAM" id="SSF51735">
    <property type="entry name" value="NAD(P)-binding Rossmann-fold domains"/>
    <property type="match status" value="1"/>
</dbReference>
<protein>
    <submittedName>
        <fullName evidence="4">NAD(P)-dependent dehydrogenase, short-chain alcohol dehydrogenase family</fullName>
    </submittedName>
</protein>
<dbReference type="Proteomes" id="UP000199093">
    <property type="component" value="Unassembled WGS sequence"/>
</dbReference>
<comment type="similarity">
    <text evidence="1 2">Belongs to the short-chain dehydrogenases/reductases (SDR) family.</text>
</comment>
<dbReference type="InterPro" id="IPR051687">
    <property type="entry name" value="Peroxisomal_Beta-Oxidation"/>
</dbReference>
<keyword evidence="5" id="KW-1185">Reference proteome</keyword>
<evidence type="ECO:0000256" key="1">
    <source>
        <dbReference type="ARBA" id="ARBA00006484"/>
    </source>
</evidence>
<dbReference type="InterPro" id="IPR020904">
    <property type="entry name" value="Sc_DH/Rdtase_CS"/>
</dbReference>
<dbReference type="PANTHER" id="PTHR45024">
    <property type="entry name" value="DEHYDROGENASES, SHORT CHAIN"/>
    <property type="match status" value="1"/>
</dbReference>
<dbReference type="InterPro" id="IPR036291">
    <property type="entry name" value="NAD(P)-bd_dom_sf"/>
</dbReference>
<dbReference type="OrthoDB" id="9804774at2"/>
<dbReference type="PANTHER" id="PTHR45024:SF3">
    <property type="entry name" value="BLL2957 PROTEIN"/>
    <property type="match status" value="1"/>
</dbReference>
<organism evidence="4 5">
    <name type="scientific">Salipiger marinus</name>
    <dbReference type="NCBI Taxonomy" id="555512"/>
    <lineage>
        <taxon>Bacteria</taxon>
        <taxon>Pseudomonadati</taxon>
        <taxon>Pseudomonadota</taxon>
        <taxon>Alphaproteobacteria</taxon>
        <taxon>Rhodobacterales</taxon>
        <taxon>Roseobacteraceae</taxon>
        <taxon>Salipiger</taxon>
    </lineage>
</organism>
<dbReference type="InterPro" id="IPR002347">
    <property type="entry name" value="SDR_fam"/>
</dbReference>
<dbReference type="AlphaFoldDB" id="A0A1G8P9Z7"/>
<name>A0A1G8P9Z7_9RHOB</name>
<gene>
    <name evidence="4" type="ORF">SAMN04487993_10126</name>
</gene>
<accession>A0A1G8P9Z7</accession>
<dbReference type="FunFam" id="3.40.50.720:FF:000084">
    <property type="entry name" value="Short-chain dehydrogenase reductase"/>
    <property type="match status" value="1"/>
</dbReference>
<dbReference type="PROSITE" id="PS00061">
    <property type="entry name" value="ADH_SHORT"/>
    <property type="match status" value="1"/>
</dbReference>
<feature type="domain" description="Ketoreductase" evidence="3">
    <location>
        <begin position="10"/>
        <end position="206"/>
    </location>
</feature>
<dbReference type="EMBL" id="FNEJ01000012">
    <property type="protein sequence ID" value="SDI89128.1"/>
    <property type="molecule type" value="Genomic_DNA"/>
</dbReference>
<dbReference type="RefSeq" id="WP_089848193.1">
    <property type="nucleotide sequence ID" value="NZ_FNEJ01000012.1"/>
</dbReference>
<dbReference type="InterPro" id="IPR057326">
    <property type="entry name" value="KR_dom"/>
</dbReference>
<dbReference type="PRINTS" id="PR00080">
    <property type="entry name" value="SDRFAMILY"/>
</dbReference>
<reference evidence="4 5" key="1">
    <citation type="submission" date="2016-10" db="EMBL/GenBank/DDBJ databases">
        <authorList>
            <person name="de Groot N.N."/>
        </authorList>
    </citation>
    <scope>NUCLEOTIDE SEQUENCE [LARGE SCALE GENOMIC DNA]</scope>
    <source>
        <strain evidence="4 5">DSM 26424</strain>
    </source>
</reference>
<evidence type="ECO:0000259" key="3">
    <source>
        <dbReference type="SMART" id="SM00822"/>
    </source>
</evidence>
<dbReference type="SMART" id="SM00822">
    <property type="entry name" value="PKS_KR"/>
    <property type="match status" value="1"/>
</dbReference>
<proteinExistence type="inferred from homology"/>